<organism evidence="13 14">
    <name type="scientific">Bombyx mori</name>
    <name type="common">Silk moth</name>
    <dbReference type="NCBI Taxonomy" id="7091"/>
    <lineage>
        <taxon>Eukaryota</taxon>
        <taxon>Metazoa</taxon>
        <taxon>Ecdysozoa</taxon>
        <taxon>Arthropoda</taxon>
        <taxon>Hexapoda</taxon>
        <taxon>Insecta</taxon>
        <taxon>Pterygota</taxon>
        <taxon>Neoptera</taxon>
        <taxon>Endopterygota</taxon>
        <taxon>Lepidoptera</taxon>
        <taxon>Glossata</taxon>
        <taxon>Ditrysia</taxon>
        <taxon>Bombycoidea</taxon>
        <taxon>Bombycidae</taxon>
        <taxon>Bombycinae</taxon>
        <taxon>Bombyx</taxon>
    </lineage>
</organism>
<evidence type="ECO:0000259" key="12">
    <source>
        <dbReference type="Pfam" id="PF12627"/>
    </source>
</evidence>
<dbReference type="GO" id="GO:0016779">
    <property type="term" value="F:nucleotidyltransferase activity"/>
    <property type="evidence" value="ECO:0007669"/>
    <property type="project" value="UniProtKB-KW"/>
</dbReference>
<dbReference type="AlphaFoldDB" id="A0A8R2M987"/>
<protein>
    <recommendedName>
        <fullName evidence="15">CCA tRNA nucleotidyltransferase 1, mitochondrial</fullName>
    </recommendedName>
</protein>
<keyword evidence="9" id="KW-0694">RNA-binding</keyword>
<dbReference type="InterPro" id="IPR043519">
    <property type="entry name" value="NT_sf"/>
</dbReference>
<dbReference type="GO" id="GO:0005739">
    <property type="term" value="C:mitochondrion"/>
    <property type="evidence" value="ECO:0007669"/>
    <property type="project" value="TreeGrafter"/>
</dbReference>
<name>A0A8R2M987_BOMMO</name>
<proteinExistence type="inferred from homology"/>
<keyword evidence="7" id="KW-0547">Nucleotide-binding</keyword>
<dbReference type="EnsemblMetazoa" id="XM_038020302.1">
    <property type="protein sequence ID" value="XP_037876230.1"/>
    <property type="gene ID" value="LOC101746380"/>
</dbReference>
<dbReference type="SUPFAM" id="SSF81891">
    <property type="entry name" value="Poly A polymerase C-terminal region-like"/>
    <property type="match status" value="1"/>
</dbReference>
<keyword evidence="4" id="KW-0819">tRNA processing</keyword>
<evidence type="ECO:0000256" key="9">
    <source>
        <dbReference type="RuleBase" id="RU003953"/>
    </source>
</evidence>
<evidence type="ECO:0000256" key="8">
    <source>
        <dbReference type="ARBA" id="ARBA00022842"/>
    </source>
</evidence>
<dbReference type="PANTHER" id="PTHR46173:SF1">
    <property type="entry name" value="CCA TRNA NUCLEOTIDYLTRANSFERASE 1, MITOCHONDRIAL"/>
    <property type="match status" value="1"/>
</dbReference>
<keyword evidence="10" id="KW-1133">Transmembrane helix</keyword>
<reference evidence="14" key="1">
    <citation type="journal article" date="2008" name="Insect Biochem. Mol. Biol.">
        <title>The genome of a lepidopteran model insect, the silkworm Bombyx mori.</title>
        <authorList>
            <consortium name="International Silkworm Genome Consortium"/>
        </authorList>
    </citation>
    <scope>NUCLEOTIDE SEQUENCE [LARGE SCALE GENOMIC DNA]</scope>
    <source>
        <strain evidence="14">p50T</strain>
    </source>
</reference>
<keyword evidence="10" id="KW-0472">Membrane</keyword>
<keyword evidence="10" id="KW-0812">Transmembrane</keyword>
<dbReference type="GO" id="GO:0001680">
    <property type="term" value="P:tRNA 3'-terminal CCA addition"/>
    <property type="evidence" value="ECO:0007669"/>
    <property type="project" value="TreeGrafter"/>
</dbReference>
<evidence type="ECO:0000256" key="2">
    <source>
        <dbReference type="ARBA" id="ARBA00007265"/>
    </source>
</evidence>
<dbReference type="Gene3D" id="1.10.3090.10">
    <property type="entry name" value="cca-adding enzyme, domain 2"/>
    <property type="match status" value="1"/>
</dbReference>
<dbReference type="SUPFAM" id="SSF81301">
    <property type="entry name" value="Nucleotidyltransferase"/>
    <property type="match status" value="1"/>
</dbReference>
<dbReference type="GO" id="GO:0000049">
    <property type="term" value="F:tRNA binding"/>
    <property type="evidence" value="ECO:0007669"/>
    <property type="project" value="TreeGrafter"/>
</dbReference>
<reference evidence="13" key="2">
    <citation type="submission" date="2022-06" db="UniProtKB">
        <authorList>
            <consortium name="EnsemblMetazoa"/>
        </authorList>
    </citation>
    <scope>IDENTIFICATION</scope>
    <source>
        <strain evidence="13">p50T (Dazao)</strain>
    </source>
</reference>
<feature type="domain" description="tRNA nucleotidyltransferase/poly(A) polymerase RNA and SrmB- binding" evidence="12">
    <location>
        <begin position="228"/>
        <end position="278"/>
    </location>
</feature>
<evidence type="ECO:0000256" key="7">
    <source>
        <dbReference type="ARBA" id="ARBA00022741"/>
    </source>
</evidence>
<dbReference type="PANTHER" id="PTHR46173">
    <property type="entry name" value="CCA TRNA NUCLEOTIDYLTRANSFERASE 1, MITOCHONDRIAL"/>
    <property type="match status" value="1"/>
</dbReference>
<dbReference type="GO" id="GO:0000166">
    <property type="term" value="F:nucleotide binding"/>
    <property type="evidence" value="ECO:0007669"/>
    <property type="project" value="UniProtKB-KW"/>
</dbReference>
<dbReference type="GeneID" id="101746380"/>
<comment type="similarity">
    <text evidence="2 9">Belongs to the tRNA nucleotidyltransferase/poly(A) polymerase family.</text>
</comment>
<evidence type="ECO:0000256" key="1">
    <source>
        <dbReference type="ARBA" id="ARBA00001946"/>
    </source>
</evidence>
<keyword evidence="3 9" id="KW-0808">Transferase</keyword>
<dbReference type="InterPro" id="IPR050264">
    <property type="entry name" value="Bact_CCA-adding_enz_type3_sf"/>
</dbReference>
<evidence type="ECO:0000259" key="11">
    <source>
        <dbReference type="Pfam" id="PF01743"/>
    </source>
</evidence>
<keyword evidence="8" id="KW-0460">Magnesium</keyword>
<dbReference type="InterPro" id="IPR032828">
    <property type="entry name" value="PolyA_RNA-bd"/>
</dbReference>
<evidence type="ECO:0000256" key="6">
    <source>
        <dbReference type="ARBA" id="ARBA00022723"/>
    </source>
</evidence>
<keyword evidence="6" id="KW-0479">Metal-binding</keyword>
<comment type="cofactor">
    <cofactor evidence="1">
        <name>Mg(2+)</name>
        <dbReference type="ChEBI" id="CHEBI:18420"/>
    </cofactor>
</comment>
<dbReference type="Pfam" id="PF12627">
    <property type="entry name" value="PolyA_pol_RNAbd"/>
    <property type="match status" value="1"/>
</dbReference>
<accession>A0A8R2M987</accession>
<evidence type="ECO:0000313" key="14">
    <source>
        <dbReference type="Proteomes" id="UP000005204"/>
    </source>
</evidence>
<dbReference type="GO" id="GO:1990180">
    <property type="term" value="P:mitochondrial tRNA 3'-end processing"/>
    <property type="evidence" value="ECO:0007669"/>
    <property type="project" value="TreeGrafter"/>
</dbReference>
<keyword evidence="14" id="KW-1185">Reference proteome</keyword>
<evidence type="ECO:0000313" key="13">
    <source>
        <dbReference type="EnsemblMetazoa" id="XP_037876230.1"/>
    </source>
</evidence>
<sequence>MKNFKDLREIYNNLATLICNFFFVMLSACKRILGVGQFFQLRGTCSVTDPSRRRFRSKMDLNLKCRENPIVIKVDSPEFKSIFTEEVIDLKKIFDKYKHEIRIAGGAVRDLLMGLTPKDLDFATTATPEEMKEMFTAEEVRMINVNGERHGTITARINDKENFEVSLHLFVTGFDGSVYDYFYGYEDLQKRRVAFVGDPDVRVKEDYLRIMRYFRFYGRIALKPDNHEEETLRVLKNNVHGLENISGERIWGELKKILQGNFAGNLLKTMLNVGVGEYMGFPLSPNVQELDMLLKRAHHLNLSPLSYLAALVKDLDEVTVLHSRMKFSKLERDLLYFLVEHRDDKVSDRPMKPYESLILNTSMKQKVAIEYVREVLKYRGDEELLKRLDNWEIPRFPVSGKTLKECGVPVGKMYGRIINKLRDAWIDSEYKMTEKDLMSYLPNIIEEFEEKKIERNK</sequence>
<keyword evidence="5" id="KW-0548">Nucleotidyltransferase</keyword>
<evidence type="ECO:0000256" key="10">
    <source>
        <dbReference type="SAM" id="Phobius"/>
    </source>
</evidence>
<evidence type="ECO:0000256" key="5">
    <source>
        <dbReference type="ARBA" id="ARBA00022695"/>
    </source>
</evidence>
<feature type="transmembrane region" description="Helical" evidence="10">
    <location>
        <begin position="12"/>
        <end position="33"/>
    </location>
</feature>
<dbReference type="InterPro" id="IPR002646">
    <property type="entry name" value="PolA_pol_head_dom"/>
</dbReference>
<evidence type="ECO:0008006" key="15">
    <source>
        <dbReference type="Google" id="ProtNLM"/>
    </source>
</evidence>
<dbReference type="Gene3D" id="3.30.460.10">
    <property type="entry name" value="Beta Polymerase, domain 2"/>
    <property type="match status" value="1"/>
</dbReference>
<dbReference type="SMR" id="A0A8R2M987"/>
<feature type="domain" description="Poly A polymerase head" evidence="11">
    <location>
        <begin position="102"/>
        <end position="166"/>
    </location>
</feature>
<dbReference type="RefSeq" id="XP_037876230.1">
    <property type="nucleotide sequence ID" value="XM_038020302.2"/>
</dbReference>
<dbReference type="PROSITE" id="PS51257">
    <property type="entry name" value="PROKAR_LIPOPROTEIN"/>
    <property type="match status" value="1"/>
</dbReference>
<dbReference type="GO" id="GO:0046872">
    <property type="term" value="F:metal ion binding"/>
    <property type="evidence" value="ECO:0007669"/>
    <property type="project" value="UniProtKB-KW"/>
</dbReference>
<evidence type="ECO:0000256" key="4">
    <source>
        <dbReference type="ARBA" id="ARBA00022694"/>
    </source>
</evidence>
<dbReference type="Pfam" id="PF01743">
    <property type="entry name" value="PolyA_pol"/>
    <property type="match status" value="1"/>
</dbReference>
<dbReference type="Proteomes" id="UP000005204">
    <property type="component" value="Unassembled WGS sequence"/>
</dbReference>
<evidence type="ECO:0000256" key="3">
    <source>
        <dbReference type="ARBA" id="ARBA00022679"/>
    </source>
</evidence>